<evidence type="ECO:0000256" key="13">
    <source>
        <dbReference type="ARBA" id="ARBA00023157"/>
    </source>
</evidence>
<sequence length="284" mass="31562">MSLSVTPVLSSSLSSADLFPRAQNITWISSNFKTVLTWGPKPTADYSYTVEFQQVGKDHRRNPHCIRSSQTECDLTNTMSDLRACYTADVISEPPMGVPKEPQEYPHSSSPRFCPYTDTVLLSPTFKLEVNPDGRTVTVHVTDPLTAAFQDGRQLSIRDVFGEELEYKVIYKKNKSTGKKTAKSNSNAVEVTRLDRGESYCFQVQAVVRSRPTSTQEGELSQTQCTHQQNPSLLDNYSVGVIAGAILLPLLLVGGLIAVVVICCRRRSKKQRNEKEKEAEALNV</sequence>
<keyword evidence="6 17" id="KW-0812">Transmembrane</keyword>
<comment type="similarity">
    <text evidence="3">Belongs to the tissue factor family.</text>
</comment>
<dbReference type="Pfam" id="PF01108">
    <property type="entry name" value="Tissue_fac"/>
    <property type="match status" value="1"/>
</dbReference>
<evidence type="ECO:0000256" key="7">
    <source>
        <dbReference type="ARBA" id="ARBA00022696"/>
    </source>
</evidence>
<evidence type="ECO:0000256" key="16">
    <source>
        <dbReference type="ARBA" id="ARBA00031171"/>
    </source>
</evidence>
<dbReference type="GO" id="GO:0007596">
    <property type="term" value="P:blood coagulation"/>
    <property type="evidence" value="ECO:0007669"/>
    <property type="project" value="UniProtKB-KW"/>
</dbReference>
<dbReference type="InterPro" id="IPR015373">
    <property type="entry name" value="Interferon/interleukin_rcp_dom"/>
</dbReference>
<evidence type="ECO:0000256" key="1">
    <source>
        <dbReference type="ARBA" id="ARBA00002201"/>
    </source>
</evidence>
<dbReference type="AlphaFoldDB" id="A0A3B3ZWG8"/>
<dbReference type="GO" id="GO:0004896">
    <property type="term" value="F:cytokine receptor activity"/>
    <property type="evidence" value="ECO:0007669"/>
    <property type="project" value="TreeGrafter"/>
</dbReference>
<evidence type="ECO:0000256" key="10">
    <source>
        <dbReference type="ARBA" id="ARBA00023084"/>
    </source>
</evidence>
<dbReference type="STRING" id="409849.ENSPMGP00000008646"/>
<comment type="function">
    <text evidence="1">Initiates blood coagulation by forming a complex with circulating factor VII or VIIa. The [TF:VIIa] complex activates factors IX or X by specific limited proteolysis. TF plays a role in normal hemostasis by initiating the cell-surface assembly and propagation of the coagulation protease cascade.</text>
</comment>
<evidence type="ECO:0000256" key="2">
    <source>
        <dbReference type="ARBA" id="ARBA00004479"/>
    </source>
</evidence>
<organism evidence="20 21">
    <name type="scientific">Periophthalmus magnuspinnatus</name>
    <dbReference type="NCBI Taxonomy" id="409849"/>
    <lineage>
        <taxon>Eukaryota</taxon>
        <taxon>Metazoa</taxon>
        <taxon>Chordata</taxon>
        <taxon>Craniata</taxon>
        <taxon>Vertebrata</taxon>
        <taxon>Euteleostomi</taxon>
        <taxon>Actinopterygii</taxon>
        <taxon>Neopterygii</taxon>
        <taxon>Teleostei</taxon>
        <taxon>Neoteleostei</taxon>
        <taxon>Acanthomorphata</taxon>
        <taxon>Gobiaria</taxon>
        <taxon>Gobiiformes</taxon>
        <taxon>Gobioidei</taxon>
        <taxon>Gobiidae</taxon>
        <taxon>Oxudercinae</taxon>
        <taxon>Periophthalmus</taxon>
    </lineage>
</organism>
<dbReference type="PANTHER" id="PTHR20859">
    <property type="entry name" value="INTERFERON/INTERLEUKIN RECEPTOR"/>
    <property type="match status" value="1"/>
</dbReference>
<dbReference type="InterPro" id="IPR013783">
    <property type="entry name" value="Ig-like_fold"/>
</dbReference>
<dbReference type="InterPro" id="IPR050650">
    <property type="entry name" value="Type-II_Cytokine-TF_Rcpt"/>
</dbReference>
<evidence type="ECO:0000256" key="3">
    <source>
        <dbReference type="ARBA" id="ARBA00009197"/>
    </source>
</evidence>
<feature type="domain" description="Interferon/interleukin receptor" evidence="19">
    <location>
        <begin position="121"/>
        <end position="228"/>
    </location>
</feature>
<dbReference type="FunFam" id="2.60.40.10:FF:000899">
    <property type="entry name" value="Tissue factor"/>
    <property type="match status" value="1"/>
</dbReference>
<comment type="subunit">
    <text evidence="4">Interacts with HSPE; the interaction, inhibited by heparin, promotes the generation of activated factor X and activates coagulation in the presence of activated factor VII.</text>
</comment>
<dbReference type="GO" id="GO:0005886">
    <property type="term" value="C:plasma membrane"/>
    <property type="evidence" value="ECO:0007669"/>
    <property type="project" value="TreeGrafter"/>
</dbReference>
<accession>A0A3B3ZWG8</accession>
<dbReference type="InterPro" id="IPR003961">
    <property type="entry name" value="FN3_dom"/>
</dbReference>
<evidence type="ECO:0000313" key="20">
    <source>
        <dbReference type="Ensembl" id="ENSPMGP00000008646.1"/>
    </source>
</evidence>
<keyword evidence="15" id="KW-0449">Lipoprotein</keyword>
<dbReference type="Gene3D" id="2.60.40.10">
    <property type="entry name" value="Immunoglobulins"/>
    <property type="match status" value="2"/>
</dbReference>
<name>A0A3B3ZWG8_9GOBI</name>
<dbReference type="PRINTS" id="PR00346">
    <property type="entry name" value="TISSUEFACTOR"/>
</dbReference>
<dbReference type="InterPro" id="IPR001187">
    <property type="entry name" value="Tissue_factor"/>
</dbReference>
<evidence type="ECO:0000256" key="6">
    <source>
        <dbReference type="ARBA" id="ARBA00022692"/>
    </source>
</evidence>
<evidence type="ECO:0000259" key="19">
    <source>
        <dbReference type="Pfam" id="PF09294"/>
    </source>
</evidence>
<keyword evidence="12" id="KW-0564">Palmitate</keyword>
<keyword evidence="13" id="KW-1015">Disulfide bond</keyword>
<dbReference type="PANTHER" id="PTHR20859:SF22">
    <property type="entry name" value="TISSUE FACTOR"/>
    <property type="match status" value="1"/>
</dbReference>
<dbReference type="Proteomes" id="UP000261520">
    <property type="component" value="Unplaced"/>
</dbReference>
<dbReference type="InterPro" id="IPR036116">
    <property type="entry name" value="FN3_sf"/>
</dbReference>
<evidence type="ECO:0000256" key="9">
    <source>
        <dbReference type="ARBA" id="ARBA00022989"/>
    </source>
</evidence>
<evidence type="ECO:0000256" key="5">
    <source>
        <dbReference type="ARBA" id="ARBA00018722"/>
    </source>
</evidence>
<dbReference type="Ensembl" id="ENSPMGT00000009197.1">
    <property type="protein sequence ID" value="ENSPMGP00000008646.1"/>
    <property type="gene ID" value="ENSPMGG00000007160.1"/>
</dbReference>
<keyword evidence="14" id="KW-0325">Glycoprotein</keyword>
<comment type="subcellular location">
    <subcellularLocation>
        <location evidence="2">Membrane</location>
        <topology evidence="2">Single-pass type I membrane protein</topology>
    </subcellularLocation>
</comment>
<reference evidence="20" key="2">
    <citation type="submission" date="2025-09" db="UniProtKB">
        <authorList>
            <consortium name="Ensembl"/>
        </authorList>
    </citation>
    <scope>IDENTIFICATION</scope>
</reference>
<dbReference type="Pfam" id="PF09294">
    <property type="entry name" value="Interfer-bind"/>
    <property type="match status" value="1"/>
</dbReference>
<feature type="domain" description="Fibronectin type-III" evidence="18">
    <location>
        <begin position="11"/>
        <end position="95"/>
    </location>
</feature>
<evidence type="ECO:0000256" key="15">
    <source>
        <dbReference type="ARBA" id="ARBA00023288"/>
    </source>
</evidence>
<reference evidence="20" key="1">
    <citation type="submission" date="2025-08" db="UniProtKB">
        <authorList>
            <consortium name="Ensembl"/>
        </authorList>
    </citation>
    <scope>IDENTIFICATION</scope>
</reference>
<feature type="transmembrane region" description="Helical" evidence="17">
    <location>
        <begin position="237"/>
        <end position="263"/>
    </location>
</feature>
<evidence type="ECO:0000256" key="8">
    <source>
        <dbReference type="ARBA" id="ARBA00022729"/>
    </source>
</evidence>
<dbReference type="SUPFAM" id="SSF49265">
    <property type="entry name" value="Fibronectin type III"/>
    <property type="match status" value="2"/>
</dbReference>
<evidence type="ECO:0000256" key="11">
    <source>
        <dbReference type="ARBA" id="ARBA00023136"/>
    </source>
</evidence>
<keyword evidence="9 17" id="KW-1133">Transmembrane helix</keyword>
<evidence type="ECO:0000259" key="18">
    <source>
        <dbReference type="Pfam" id="PF01108"/>
    </source>
</evidence>
<evidence type="ECO:0000256" key="14">
    <source>
        <dbReference type="ARBA" id="ARBA00023180"/>
    </source>
</evidence>
<keyword evidence="21" id="KW-1185">Reference proteome</keyword>
<keyword evidence="8" id="KW-0732">Signal</keyword>
<proteinExistence type="inferred from homology"/>
<evidence type="ECO:0000256" key="12">
    <source>
        <dbReference type="ARBA" id="ARBA00023139"/>
    </source>
</evidence>
<evidence type="ECO:0000256" key="4">
    <source>
        <dbReference type="ARBA" id="ARBA00011184"/>
    </source>
</evidence>
<keyword evidence="10" id="KW-0094">Blood coagulation</keyword>
<protein>
    <recommendedName>
        <fullName evidence="5">Tissue factor</fullName>
    </recommendedName>
    <alternativeName>
        <fullName evidence="16">Coagulation factor III</fullName>
    </alternativeName>
</protein>
<keyword evidence="11 17" id="KW-0472">Membrane</keyword>
<keyword evidence="7" id="KW-0356">Hemostasis</keyword>
<evidence type="ECO:0000256" key="17">
    <source>
        <dbReference type="SAM" id="Phobius"/>
    </source>
</evidence>
<evidence type="ECO:0000313" key="21">
    <source>
        <dbReference type="Proteomes" id="UP000261520"/>
    </source>
</evidence>